<dbReference type="PANTHER" id="PTHR33317:SF1">
    <property type="entry name" value="POLYNUCLEOTIDYL TRANSFERASE, RIBONUCLEASE H-LIKE SUPERFAMILY PROTEIN"/>
    <property type="match status" value="1"/>
</dbReference>
<reference evidence="1" key="1">
    <citation type="journal article" date="2022" name="Plant J.">
        <title>Strategies of tolerance reflected in two North American maple genomes.</title>
        <authorList>
            <person name="McEvoy S.L."/>
            <person name="Sezen U.U."/>
            <person name="Trouern-Trend A."/>
            <person name="McMahon S.M."/>
            <person name="Schaberg P.G."/>
            <person name="Yang J."/>
            <person name="Wegrzyn J.L."/>
            <person name="Swenson N.G."/>
        </authorList>
    </citation>
    <scope>NUCLEOTIDE SEQUENCE</scope>
    <source>
        <strain evidence="1">NS2018</strain>
    </source>
</reference>
<keyword evidence="2" id="KW-1185">Reference proteome</keyword>
<reference evidence="1" key="2">
    <citation type="submission" date="2023-06" db="EMBL/GenBank/DDBJ databases">
        <authorList>
            <person name="Swenson N.G."/>
            <person name="Wegrzyn J.L."/>
            <person name="Mcevoy S.L."/>
        </authorList>
    </citation>
    <scope>NUCLEOTIDE SEQUENCE</scope>
    <source>
        <strain evidence="1">NS2018</strain>
        <tissue evidence="1">Leaf</tissue>
    </source>
</reference>
<protein>
    <submittedName>
        <fullName evidence="1">Uncharacterized protein</fullName>
    </submittedName>
</protein>
<dbReference type="EMBL" id="JAUESC010000003">
    <property type="protein sequence ID" value="KAK0599069.1"/>
    <property type="molecule type" value="Genomic_DNA"/>
</dbReference>
<dbReference type="GO" id="GO:0000967">
    <property type="term" value="P:rRNA 5'-end processing"/>
    <property type="evidence" value="ECO:0007669"/>
    <property type="project" value="TreeGrafter"/>
</dbReference>
<accession>A0AA39T0B9</accession>
<dbReference type="Proteomes" id="UP001168877">
    <property type="component" value="Unassembled WGS sequence"/>
</dbReference>
<comment type="caution">
    <text evidence="1">The sequence shown here is derived from an EMBL/GenBank/DDBJ whole genome shotgun (WGS) entry which is preliminary data.</text>
</comment>
<dbReference type="AlphaFoldDB" id="A0AA39T0B9"/>
<dbReference type="PANTHER" id="PTHR33317">
    <property type="entry name" value="POLYNUCLEOTIDYL TRANSFERASE, RIBONUCLEASE H-LIKE SUPERFAMILY PROTEIN"/>
    <property type="match status" value="1"/>
</dbReference>
<gene>
    <name evidence="1" type="ORF">LWI29_002040</name>
</gene>
<dbReference type="InterPro" id="IPR005227">
    <property type="entry name" value="YqgF"/>
</dbReference>
<name>A0AA39T0B9_ACESA</name>
<evidence type="ECO:0000313" key="1">
    <source>
        <dbReference type="EMBL" id="KAK0599069.1"/>
    </source>
</evidence>
<proteinExistence type="predicted"/>
<sequence length="282" mass="31725">MKSLSPVHLIRSLQNWPSRPISNKHGTILTSEAKISSLFIILINNFSDLKNSLSALTISRRRRLRSHAEEIEKMKFVKPLNLYELVLKKSLKTKHSSPCSSFLAMNVGTDSVSLAHSSLDYTTHSSLDYTTAIYGGTIQIAKSEEFMPIMVRMFQNVIKAIKAEGLIVGYPYISFKEKPNGAEIENFIDKLDKTGKFGGLKYTYWSKNLESKIHLKDARELCVYPNAMGPCFYDPATKILQGYLNCVRMAVADAKLFEDAKLLEDEPNCVRMAAADSKLVED</sequence>
<evidence type="ECO:0000313" key="2">
    <source>
        <dbReference type="Proteomes" id="UP001168877"/>
    </source>
</evidence>
<organism evidence="1 2">
    <name type="scientific">Acer saccharum</name>
    <name type="common">Sugar maple</name>
    <dbReference type="NCBI Taxonomy" id="4024"/>
    <lineage>
        <taxon>Eukaryota</taxon>
        <taxon>Viridiplantae</taxon>
        <taxon>Streptophyta</taxon>
        <taxon>Embryophyta</taxon>
        <taxon>Tracheophyta</taxon>
        <taxon>Spermatophyta</taxon>
        <taxon>Magnoliopsida</taxon>
        <taxon>eudicotyledons</taxon>
        <taxon>Gunneridae</taxon>
        <taxon>Pentapetalae</taxon>
        <taxon>rosids</taxon>
        <taxon>malvids</taxon>
        <taxon>Sapindales</taxon>
        <taxon>Sapindaceae</taxon>
        <taxon>Hippocastanoideae</taxon>
        <taxon>Acereae</taxon>
        <taxon>Acer</taxon>
    </lineage>
</organism>